<feature type="compositionally biased region" description="Basic and acidic residues" evidence="1">
    <location>
        <begin position="141"/>
        <end position="161"/>
    </location>
</feature>
<dbReference type="EMBL" id="MHPP01000019">
    <property type="protein sequence ID" value="OGZ84316.1"/>
    <property type="molecule type" value="Genomic_DNA"/>
</dbReference>
<dbReference type="Pfam" id="PF00672">
    <property type="entry name" value="HAMP"/>
    <property type="match status" value="1"/>
</dbReference>
<dbReference type="CDD" id="cd06225">
    <property type="entry name" value="HAMP"/>
    <property type="match status" value="1"/>
</dbReference>
<dbReference type="PANTHER" id="PTHR32089:SF112">
    <property type="entry name" value="LYSOZYME-LIKE PROTEIN-RELATED"/>
    <property type="match status" value="1"/>
</dbReference>
<keyword evidence="2" id="KW-0812">Transmembrane</keyword>
<evidence type="ECO:0000256" key="1">
    <source>
        <dbReference type="SAM" id="MobiDB-lite"/>
    </source>
</evidence>
<evidence type="ECO:0000259" key="3">
    <source>
        <dbReference type="PROSITE" id="PS50885"/>
    </source>
</evidence>
<protein>
    <recommendedName>
        <fullName evidence="3">HAMP domain-containing protein</fullName>
    </recommendedName>
</protein>
<dbReference type="GO" id="GO:0007165">
    <property type="term" value="P:signal transduction"/>
    <property type="evidence" value="ECO:0007669"/>
    <property type="project" value="InterPro"/>
</dbReference>
<name>A0A1G2JB13_9BACT</name>
<feature type="domain" description="HAMP" evidence="3">
    <location>
        <begin position="44"/>
        <end position="97"/>
    </location>
</feature>
<evidence type="ECO:0000313" key="5">
    <source>
        <dbReference type="Proteomes" id="UP000177751"/>
    </source>
</evidence>
<dbReference type="SMART" id="SM00304">
    <property type="entry name" value="HAMP"/>
    <property type="match status" value="1"/>
</dbReference>
<dbReference type="PROSITE" id="PS50885">
    <property type="entry name" value="HAMP"/>
    <property type="match status" value="1"/>
</dbReference>
<keyword evidence="2" id="KW-0472">Membrane</keyword>
<dbReference type="Proteomes" id="UP000177751">
    <property type="component" value="Unassembled WGS sequence"/>
</dbReference>
<reference evidence="4 5" key="1">
    <citation type="journal article" date="2016" name="Nat. Commun.">
        <title>Thousands of microbial genomes shed light on interconnected biogeochemical processes in an aquifer system.</title>
        <authorList>
            <person name="Anantharaman K."/>
            <person name="Brown C.T."/>
            <person name="Hug L.A."/>
            <person name="Sharon I."/>
            <person name="Castelle C.J."/>
            <person name="Probst A.J."/>
            <person name="Thomas B.C."/>
            <person name="Singh A."/>
            <person name="Wilkins M.J."/>
            <person name="Karaoz U."/>
            <person name="Brodie E.L."/>
            <person name="Williams K.H."/>
            <person name="Hubbard S.S."/>
            <person name="Banfield J.F."/>
        </authorList>
    </citation>
    <scope>NUCLEOTIDE SEQUENCE [LARGE SCALE GENOMIC DNA]</scope>
</reference>
<accession>A0A1G2JB13</accession>
<sequence>MILVGIFVTTIFISLNYQSLNLIFYIILFLLSVFVFFFGFATGQSLAGPVKKLLQRAIDLSKGDLKTRVYLDEGKDEVSQLAKIFNNIADELEKSKSETQESEKSVDIKVRAKTQGLEETITALEQKIKNRTLELQKIAADSKKMQEKAQEKEIEAEDLKRQINSLRTSLGRARPKAGKKTNDAG</sequence>
<feature type="transmembrane region" description="Helical" evidence="2">
    <location>
        <begin position="22"/>
        <end position="42"/>
    </location>
</feature>
<dbReference type="GO" id="GO:0016020">
    <property type="term" value="C:membrane"/>
    <property type="evidence" value="ECO:0007669"/>
    <property type="project" value="InterPro"/>
</dbReference>
<dbReference type="SUPFAM" id="SSF158472">
    <property type="entry name" value="HAMP domain-like"/>
    <property type="match status" value="1"/>
</dbReference>
<organism evidence="4 5">
    <name type="scientific">Candidatus Staskawiczbacteria bacterium RIFOXYC1_FULL_38_18</name>
    <dbReference type="NCBI Taxonomy" id="1802229"/>
    <lineage>
        <taxon>Bacteria</taxon>
        <taxon>Candidatus Staskawicziibacteriota</taxon>
    </lineage>
</organism>
<proteinExistence type="predicted"/>
<evidence type="ECO:0000256" key="2">
    <source>
        <dbReference type="SAM" id="Phobius"/>
    </source>
</evidence>
<feature type="region of interest" description="Disordered" evidence="1">
    <location>
        <begin position="141"/>
        <end position="185"/>
    </location>
</feature>
<keyword evidence="2" id="KW-1133">Transmembrane helix</keyword>
<comment type="caution">
    <text evidence="4">The sequence shown here is derived from an EMBL/GenBank/DDBJ whole genome shotgun (WGS) entry which is preliminary data.</text>
</comment>
<dbReference type="PANTHER" id="PTHR32089">
    <property type="entry name" value="METHYL-ACCEPTING CHEMOTAXIS PROTEIN MCPB"/>
    <property type="match status" value="1"/>
</dbReference>
<dbReference type="STRING" id="1802229.A2401_02715"/>
<dbReference type="InterPro" id="IPR003660">
    <property type="entry name" value="HAMP_dom"/>
</dbReference>
<gene>
    <name evidence="4" type="ORF">A2401_02715</name>
</gene>
<evidence type="ECO:0000313" key="4">
    <source>
        <dbReference type="EMBL" id="OGZ84316.1"/>
    </source>
</evidence>
<dbReference type="AlphaFoldDB" id="A0A1G2JB13"/>
<dbReference type="Gene3D" id="6.10.340.10">
    <property type="match status" value="1"/>
</dbReference>